<gene>
    <name evidence="5" type="ORF">Chro_5576</name>
</gene>
<dbReference type="GO" id="GO:0003700">
    <property type="term" value="F:DNA-binding transcription factor activity"/>
    <property type="evidence" value="ECO:0007669"/>
    <property type="project" value="InterPro"/>
</dbReference>
<keyword evidence="6" id="KW-1185">Reference proteome</keyword>
<dbReference type="InterPro" id="IPR009057">
    <property type="entry name" value="Homeodomain-like_sf"/>
</dbReference>
<dbReference type="STRING" id="251229.Chro_5576"/>
<dbReference type="PATRIC" id="fig|251229.3.peg.6521"/>
<dbReference type="PANTHER" id="PTHR46796:SF6">
    <property type="entry name" value="ARAC SUBFAMILY"/>
    <property type="match status" value="1"/>
</dbReference>
<dbReference type="OrthoDB" id="516605at2"/>
<dbReference type="AlphaFoldDB" id="K9U8I6"/>
<organism evidence="5 6">
    <name type="scientific">Chroococcidiopsis thermalis (strain PCC 7203)</name>
    <dbReference type="NCBI Taxonomy" id="251229"/>
    <lineage>
        <taxon>Bacteria</taxon>
        <taxon>Bacillati</taxon>
        <taxon>Cyanobacteriota</taxon>
        <taxon>Cyanophyceae</taxon>
        <taxon>Chroococcidiopsidales</taxon>
        <taxon>Chroococcidiopsidaceae</taxon>
        <taxon>Chroococcidiopsis</taxon>
    </lineage>
</organism>
<evidence type="ECO:0000259" key="4">
    <source>
        <dbReference type="PROSITE" id="PS01124"/>
    </source>
</evidence>
<keyword evidence="3" id="KW-0804">Transcription</keyword>
<dbReference type="Gene3D" id="1.10.10.60">
    <property type="entry name" value="Homeodomain-like"/>
    <property type="match status" value="2"/>
</dbReference>
<dbReference type="HOGENOM" id="CLU_000445_88_4_3"/>
<dbReference type="PANTHER" id="PTHR46796">
    <property type="entry name" value="HTH-TYPE TRANSCRIPTIONAL ACTIVATOR RHAS-RELATED"/>
    <property type="match status" value="1"/>
</dbReference>
<evidence type="ECO:0000256" key="2">
    <source>
        <dbReference type="ARBA" id="ARBA00023125"/>
    </source>
</evidence>
<dbReference type="InterPro" id="IPR050204">
    <property type="entry name" value="AraC_XylS_family_regulators"/>
</dbReference>
<dbReference type="Proteomes" id="UP000010384">
    <property type="component" value="Chromosome"/>
</dbReference>
<dbReference type="InterPro" id="IPR018060">
    <property type="entry name" value="HTH_AraC"/>
</dbReference>
<dbReference type="PRINTS" id="PR00032">
    <property type="entry name" value="HTHARAC"/>
</dbReference>
<dbReference type="PROSITE" id="PS01124">
    <property type="entry name" value="HTH_ARAC_FAMILY_2"/>
    <property type="match status" value="1"/>
</dbReference>
<evidence type="ECO:0000313" key="5">
    <source>
        <dbReference type="EMBL" id="AFY90933.1"/>
    </source>
</evidence>
<evidence type="ECO:0000256" key="3">
    <source>
        <dbReference type="ARBA" id="ARBA00023163"/>
    </source>
</evidence>
<dbReference type="GO" id="GO:0043565">
    <property type="term" value="F:sequence-specific DNA binding"/>
    <property type="evidence" value="ECO:0007669"/>
    <property type="project" value="InterPro"/>
</dbReference>
<dbReference type="SMART" id="SM00342">
    <property type="entry name" value="HTH_ARAC"/>
    <property type="match status" value="1"/>
</dbReference>
<dbReference type="RefSeq" id="WP_015157470.1">
    <property type="nucleotide sequence ID" value="NC_019695.1"/>
</dbReference>
<dbReference type="KEGG" id="cthe:Chro_5576"/>
<keyword evidence="1" id="KW-0805">Transcription regulation</keyword>
<evidence type="ECO:0000313" key="6">
    <source>
        <dbReference type="Proteomes" id="UP000010384"/>
    </source>
</evidence>
<reference evidence="5 6" key="1">
    <citation type="submission" date="2012-06" db="EMBL/GenBank/DDBJ databases">
        <title>Finished chromosome of genome of Chroococcidiopsis thermalis PCC 7203.</title>
        <authorList>
            <consortium name="US DOE Joint Genome Institute"/>
            <person name="Gugger M."/>
            <person name="Coursin T."/>
            <person name="Rippka R."/>
            <person name="Tandeau De Marsac N."/>
            <person name="Huntemann M."/>
            <person name="Wei C.-L."/>
            <person name="Han J."/>
            <person name="Detter J.C."/>
            <person name="Han C."/>
            <person name="Tapia R."/>
            <person name="Davenport K."/>
            <person name="Daligault H."/>
            <person name="Erkkila T."/>
            <person name="Gu W."/>
            <person name="Munk A.C.C."/>
            <person name="Teshima H."/>
            <person name="Xu Y."/>
            <person name="Chain P."/>
            <person name="Chen A."/>
            <person name="Krypides N."/>
            <person name="Mavromatis K."/>
            <person name="Markowitz V."/>
            <person name="Szeto E."/>
            <person name="Ivanova N."/>
            <person name="Mikhailova N."/>
            <person name="Ovchinnikova G."/>
            <person name="Pagani I."/>
            <person name="Pati A."/>
            <person name="Goodwin L."/>
            <person name="Peters L."/>
            <person name="Pitluck S."/>
            <person name="Woyke T."/>
            <person name="Kerfeld C."/>
        </authorList>
    </citation>
    <scope>NUCLEOTIDE SEQUENCE [LARGE SCALE GENOMIC DNA]</scope>
    <source>
        <strain evidence="5 6">PCC 7203</strain>
    </source>
</reference>
<dbReference type="Pfam" id="PF12833">
    <property type="entry name" value="HTH_18"/>
    <property type="match status" value="1"/>
</dbReference>
<sequence length="289" mass="33088">MSRENTTKSKRFLEIVPHSPILSSQATTLDLIRVEHHYQPANGLSECCLPQHLISIHLGHPIQLERTAEGQCISERLIQGDIMITPPYLYRKLAWDRDADFLLLRLDSKLFVSAFYESANIEIIPQFKLHDPLIQQIGLALKSELELEGLSDRLYAESMANALIVHLLKHSSVRKYKVRNCAGGLSKLKIKQVIDYIHDNLEQNLTLVEIAAVIQISPYHFARLFKQSIGITPHQYVISKRIEKAKQLLEEHNSIVLVAEKVGFQSQSHFTKMFRKYTGITPQAYKKLL</sequence>
<dbReference type="InterPro" id="IPR020449">
    <property type="entry name" value="Tscrpt_reg_AraC-type_HTH"/>
</dbReference>
<dbReference type="SUPFAM" id="SSF46689">
    <property type="entry name" value="Homeodomain-like"/>
    <property type="match status" value="2"/>
</dbReference>
<keyword evidence="2" id="KW-0238">DNA-binding</keyword>
<proteinExistence type="predicted"/>
<dbReference type="EMBL" id="CP003597">
    <property type="protein sequence ID" value="AFY90933.1"/>
    <property type="molecule type" value="Genomic_DNA"/>
</dbReference>
<evidence type="ECO:0000256" key="1">
    <source>
        <dbReference type="ARBA" id="ARBA00023015"/>
    </source>
</evidence>
<name>K9U8I6_CHRTP</name>
<dbReference type="InParanoid" id="K9U8I6"/>
<protein>
    <submittedName>
        <fullName evidence="5">Transcriptional regulator, AraC family</fullName>
    </submittedName>
</protein>
<accession>K9U8I6</accession>
<feature type="domain" description="HTH araC/xylS-type" evidence="4">
    <location>
        <begin position="191"/>
        <end position="288"/>
    </location>
</feature>
<dbReference type="FunCoup" id="K9U8I6">
    <property type="interactions" value="8"/>
</dbReference>
<dbReference type="eggNOG" id="COG2207">
    <property type="taxonomic scope" value="Bacteria"/>
</dbReference>